<sequence length="639" mass="72745">MKLLDAFARQLGSLDKLRYVWMTSFTLDIEFVETYLLPKALNQDQPRRRADYENLQLVLNKDLVDFRVFCDYRFMGADQNKRTAIPVHGVSPAAWAQLFSPDSLFHPKVIYLEDVKGNRVLGTGSANLTLSGWARNQEAFLFERIETETQYEAVRGFFSALAGNAGLAFPWPERAGLSREPGRWSFVHSFQDRSFVSQFFTQNHAGDLLVWSPYLSHDLMGLVQELRLAANMPDLRVHLVPDLVDGQYVRAPWNEALQAFSESGALSLYRRDNHSDADAPFCHAKIWKLGNVLAIGSWNFTSKGANLPDPAGARDSNVNIEAGMILSHEGDWQTARGEKLAMSADRFASDELLAQEALVVPSQLPFDAQVRFDWHLHHYFVTASWHVGMPMGGYALRLPGHDPLLPLNWEPQEKALSIGPIKVHSPGTILHERRFQVLRDDVVVYRALIIETEVADRPAQAFESLEDLLNAMIFNGDTSTDEDAPFRVPDNQEVDALEALEEPAESDSEVTEPKQAERISYFRLFQATHQYAETLKAIKKSDDLHRWVFTRPGCLLELIEKTHKRNTDRNQGLFNWFLTQEVRTLCQLAKAIRHELATSEDDPLQWRWDSLELALPTLPDKIPHEFVQFVRKECGYASN</sequence>
<gene>
    <name evidence="1" type="ORF">C7S18_11350</name>
</gene>
<keyword evidence="2" id="KW-1185">Reference proteome</keyword>
<dbReference type="KEGG" id="xba:C7S18_11350"/>
<dbReference type="RefSeq" id="WP_106891676.1">
    <property type="nucleotide sequence ID" value="NZ_CP027860.1"/>
</dbReference>
<dbReference type="OrthoDB" id="8769320at2"/>
<evidence type="ECO:0000313" key="2">
    <source>
        <dbReference type="Proteomes" id="UP000241074"/>
    </source>
</evidence>
<evidence type="ECO:0008006" key="3">
    <source>
        <dbReference type="Google" id="ProtNLM"/>
    </source>
</evidence>
<proteinExistence type="predicted"/>
<dbReference type="Proteomes" id="UP000241074">
    <property type="component" value="Chromosome"/>
</dbReference>
<organism evidence="1 2">
    <name type="scientific">Ahniella affigens</name>
    <dbReference type="NCBI Taxonomy" id="2021234"/>
    <lineage>
        <taxon>Bacteria</taxon>
        <taxon>Pseudomonadati</taxon>
        <taxon>Pseudomonadota</taxon>
        <taxon>Gammaproteobacteria</taxon>
        <taxon>Lysobacterales</taxon>
        <taxon>Rhodanobacteraceae</taxon>
        <taxon>Ahniella</taxon>
    </lineage>
</organism>
<reference evidence="1 2" key="2">
    <citation type="submission" date="2018-03" db="EMBL/GenBank/DDBJ databases">
        <authorList>
            <person name="Keele B.F."/>
        </authorList>
    </citation>
    <scope>NUCLEOTIDE SEQUENCE [LARGE SCALE GENOMIC DNA]</scope>
    <source>
        <strain evidence="1 2">D13</strain>
    </source>
</reference>
<evidence type="ECO:0000313" key="1">
    <source>
        <dbReference type="EMBL" id="AVP97756.1"/>
    </source>
</evidence>
<accession>A0A2P1PSC9</accession>
<dbReference type="EMBL" id="CP027860">
    <property type="protein sequence ID" value="AVP97756.1"/>
    <property type="molecule type" value="Genomic_DNA"/>
</dbReference>
<reference evidence="1 2" key="1">
    <citation type="submission" date="2018-03" db="EMBL/GenBank/DDBJ databases">
        <title>Ahniella affigens gen. nov., sp. nov., a gammaproteobacterium isolated from sandy soil near a stream.</title>
        <authorList>
            <person name="Ko Y."/>
            <person name="Kim J.-H."/>
        </authorList>
    </citation>
    <scope>NUCLEOTIDE SEQUENCE [LARGE SCALE GENOMIC DNA]</scope>
    <source>
        <strain evidence="1 2">D13</strain>
    </source>
</reference>
<name>A0A2P1PSC9_9GAMM</name>
<protein>
    <recommendedName>
        <fullName evidence="3">PLD phosphodiesterase domain-containing protein</fullName>
    </recommendedName>
</protein>
<dbReference type="AlphaFoldDB" id="A0A2P1PSC9"/>
<dbReference type="Gene3D" id="3.30.870.10">
    <property type="entry name" value="Endonuclease Chain A"/>
    <property type="match status" value="1"/>
</dbReference>